<dbReference type="EMBL" id="QGNW01000072">
    <property type="protein sequence ID" value="RVX02046.1"/>
    <property type="molecule type" value="Genomic_DNA"/>
</dbReference>
<sequence>MNFLMRPSHTAHVDKRPVHEISKGAQHVTEPASTLEGLIAEESFSNNYMDEVKDEVGGENGSFAGLSSKETLLSRTTSQMLLKKKDGYLFHTLGPRFIRQLNDWELEEIKVLLRRLHDHSISLGIDNIMVWLETKNDSFLVKSFYSPLASRRAEPFPYGTVWNSWVPVREGLPDNWRDAPDICSFRSLDRPFVFPGSCIFLETLVSFSFDLHRWFRFEGCCTCSVDLNSIYTPGEPLWSKKGASETSLQFSGVAAPKSTVTKTRKTAKGMTPLSAVIDRGNFNASVSGGVARNIVDCCSLSNGDVVIYEAALCFLLALAKGDKLETTEVTSVSETYLTEQTSNHSTGDLPNIQVAYQLNDPKFEAWDEEDSIVMSWLWNNMGLEISDICMFLDTAKEVWDFVQETYSKGGSKKAEELLRDIGESWSYRGYQPHDLQLPKSFSPTPQVLDQDMGKRIGCAREKDVFYYLEESSGQFEKRIDLDKSALESNFGHRTGFSEPPGLVLNESEPCTPPNLRVMAKEKLVQGSTRPLQVYSRRKVPIFQPICVQEFEPVSVNEVPFLPLLFLTLNYHTKAYLTQMTMI</sequence>
<dbReference type="PANTHER" id="PTHR36034">
    <property type="entry name" value="EXPRESSED PROTEIN"/>
    <property type="match status" value="1"/>
</dbReference>
<dbReference type="AlphaFoldDB" id="A0A438IZA9"/>
<gene>
    <name evidence="1" type="ORF">CK203_025445</name>
</gene>
<organism evidence="1 2">
    <name type="scientific">Vitis vinifera</name>
    <name type="common">Grape</name>
    <dbReference type="NCBI Taxonomy" id="29760"/>
    <lineage>
        <taxon>Eukaryota</taxon>
        <taxon>Viridiplantae</taxon>
        <taxon>Streptophyta</taxon>
        <taxon>Embryophyta</taxon>
        <taxon>Tracheophyta</taxon>
        <taxon>Spermatophyta</taxon>
        <taxon>Magnoliopsida</taxon>
        <taxon>eudicotyledons</taxon>
        <taxon>Gunneridae</taxon>
        <taxon>Pentapetalae</taxon>
        <taxon>rosids</taxon>
        <taxon>Vitales</taxon>
        <taxon>Vitaceae</taxon>
        <taxon>Viteae</taxon>
        <taxon>Vitis</taxon>
    </lineage>
</organism>
<accession>A0A438IZA9</accession>
<name>A0A438IZA9_VITVI</name>
<evidence type="ECO:0000313" key="2">
    <source>
        <dbReference type="Proteomes" id="UP000288805"/>
    </source>
</evidence>
<reference evidence="1 2" key="1">
    <citation type="journal article" date="2018" name="PLoS Genet.">
        <title>Population sequencing reveals clonal diversity and ancestral inbreeding in the grapevine cultivar Chardonnay.</title>
        <authorList>
            <person name="Roach M.J."/>
            <person name="Johnson D.L."/>
            <person name="Bohlmann J."/>
            <person name="van Vuuren H.J."/>
            <person name="Jones S.J."/>
            <person name="Pretorius I.S."/>
            <person name="Schmidt S.A."/>
            <person name="Borneman A.R."/>
        </authorList>
    </citation>
    <scope>NUCLEOTIDE SEQUENCE [LARGE SCALE GENOMIC DNA]</scope>
    <source>
        <strain evidence="2">cv. Chardonnay</strain>
        <tissue evidence="1">Leaf</tissue>
    </source>
</reference>
<protein>
    <submittedName>
        <fullName evidence="1">Uncharacterized protein</fullName>
    </submittedName>
</protein>
<evidence type="ECO:0000313" key="1">
    <source>
        <dbReference type="EMBL" id="RVX02046.1"/>
    </source>
</evidence>
<proteinExistence type="predicted"/>
<dbReference type="Proteomes" id="UP000288805">
    <property type="component" value="Unassembled WGS sequence"/>
</dbReference>
<dbReference type="PANTHER" id="PTHR36034:SF2">
    <property type="entry name" value="EXPRESSED PROTEIN"/>
    <property type="match status" value="1"/>
</dbReference>
<comment type="caution">
    <text evidence="1">The sequence shown here is derived from an EMBL/GenBank/DDBJ whole genome shotgun (WGS) entry which is preliminary data.</text>
</comment>